<dbReference type="OMA" id="KLCAGIW"/>
<dbReference type="AlphaFoldDB" id="A0A8D0DKM5"/>
<dbReference type="InterPro" id="IPR000276">
    <property type="entry name" value="GPCR_Rhodpsn"/>
</dbReference>
<evidence type="ECO:0000256" key="5">
    <source>
        <dbReference type="ARBA" id="ARBA00023040"/>
    </source>
</evidence>
<evidence type="ECO:0000256" key="9">
    <source>
        <dbReference type="RuleBase" id="RU000688"/>
    </source>
</evidence>
<evidence type="ECO:0000256" key="6">
    <source>
        <dbReference type="ARBA" id="ARBA00023136"/>
    </source>
</evidence>
<feature type="transmembrane region" description="Helical" evidence="10">
    <location>
        <begin position="20"/>
        <end position="46"/>
    </location>
</feature>
<dbReference type="GO" id="GO:0004930">
    <property type="term" value="F:G protein-coupled receptor activity"/>
    <property type="evidence" value="ECO:0007669"/>
    <property type="project" value="UniProtKB-KW"/>
</dbReference>
<dbReference type="PANTHER" id="PTHR24231:SF35">
    <property type="entry name" value="P2Y PURINOCEPTOR 4-LIKE"/>
    <property type="match status" value="1"/>
</dbReference>
<dbReference type="InterPro" id="IPR017452">
    <property type="entry name" value="GPCR_Rhodpsn_7TM"/>
</dbReference>
<keyword evidence="5 9" id="KW-0297">G-protein coupled receptor</keyword>
<keyword evidence="13" id="KW-1185">Reference proteome</keyword>
<dbReference type="SUPFAM" id="SSF81321">
    <property type="entry name" value="Family A G protein-coupled receptor-like"/>
    <property type="match status" value="1"/>
</dbReference>
<protein>
    <recommendedName>
        <fullName evidence="11">G-protein coupled receptors family 1 profile domain-containing protein</fullName>
    </recommendedName>
</protein>
<feature type="transmembrane region" description="Helical" evidence="10">
    <location>
        <begin position="138"/>
        <end position="157"/>
    </location>
</feature>
<evidence type="ECO:0000256" key="7">
    <source>
        <dbReference type="ARBA" id="ARBA00023170"/>
    </source>
</evidence>
<evidence type="ECO:0000313" key="13">
    <source>
        <dbReference type="Proteomes" id="UP000694421"/>
    </source>
</evidence>
<feature type="transmembrane region" description="Helical" evidence="10">
    <location>
        <begin position="177"/>
        <end position="206"/>
    </location>
</feature>
<organism evidence="12 13">
    <name type="scientific">Salvator merianae</name>
    <name type="common">Argentine black and white tegu</name>
    <name type="synonym">Tupinambis merianae</name>
    <dbReference type="NCBI Taxonomy" id="96440"/>
    <lineage>
        <taxon>Eukaryota</taxon>
        <taxon>Metazoa</taxon>
        <taxon>Chordata</taxon>
        <taxon>Craniata</taxon>
        <taxon>Vertebrata</taxon>
        <taxon>Euteleostomi</taxon>
        <taxon>Lepidosauria</taxon>
        <taxon>Squamata</taxon>
        <taxon>Bifurcata</taxon>
        <taxon>Unidentata</taxon>
        <taxon>Episquamata</taxon>
        <taxon>Laterata</taxon>
        <taxon>Teiioidea</taxon>
        <taxon>Teiidae</taxon>
        <taxon>Salvator</taxon>
    </lineage>
</organism>
<evidence type="ECO:0000256" key="2">
    <source>
        <dbReference type="ARBA" id="ARBA00022475"/>
    </source>
</evidence>
<reference evidence="12" key="2">
    <citation type="submission" date="2025-09" db="UniProtKB">
        <authorList>
            <consortium name="Ensembl"/>
        </authorList>
    </citation>
    <scope>IDENTIFICATION</scope>
</reference>
<dbReference type="PROSITE" id="PS50262">
    <property type="entry name" value="G_PROTEIN_RECEP_F1_2"/>
    <property type="match status" value="1"/>
</dbReference>
<dbReference type="Gene3D" id="1.20.1070.10">
    <property type="entry name" value="Rhodopsin 7-helix transmembrane proteins"/>
    <property type="match status" value="1"/>
</dbReference>
<feature type="transmembrane region" description="Helical" evidence="10">
    <location>
        <begin position="227"/>
        <end position="251"/>
    </location>
</feature>
<dbReference type="PANTHER" id="PTHR24231">
    <property type="entry name" value="PURINOCEPTOR-RELATED G-PROTEIN COUPLED RECEPTOR"/>
    <property type="match status" value="1"/>
</dbReference>
<dbReference type="Ensembl" id="ENSSMRT00000012908.1">
    <property type="protein sequence ID" value="ENSSMRP00000011090.1"/>
    <property type="gene ID" value="ENSSMRG00000008726.1"/>
</dbReference>
<sequence>MNISSENNATQCQPQQLHVAIPVLLAIFSMGGFIFNSISLWIFWFVIKRWNSGIMLQFNLALADAIILPVCPLMVTYFSLGNHWPFGEFLCQVQVFLLSTHLYGSIYFLMLISVHRYQAIVHYSSRSLWRKKSFLKKLALVVWVLLFLQGLPLFFYLKTSVSGKSVKCLSIHQSEMIYLYLILGIILAVCCFLLPFMVSLTSYVMLGMHVAKINQASLQGRVMKTRSIQMVTVALVIFAICFAPLHVFRTVGTIVKYYRMSCELLRHIEMGYYISLVLTMMNCCLDPFIYNFANEKFHKSFSHALRKWSTSA</sequence>
<keyword evidence="8 9" id="KW-0807">Transducer</keyword>
<reference evidence="12" key="1">
    <citation type="submission" date="2025-08" db="UniProtKB">
        <authorList>
            <consortium name="Ensembl"/>
        </authorList>
    </citation>
    <scope>IDENTIFICATION</scope>
</reference>
<dbReference type="CDD" id="cd15922">
    <property type="entry name" value="7tmA_P2Y-like"/>
    <property type="match status" value="1"/>
</dbReference>
<accession>A0A8D0DKM5</accession>
<keyword evidence="4 10" id="KW-1133">Transmembrane helix</keyword>
<dbReference type="Proteomes" id="UP000694421">
    <property type="component" value="Unplaced"/>
</dbReference>
<evidence type="ECO:0000256" key="4">
    <source>
        <dbReference type="ARBA" id="ARBA00022989"/>
    </source>
</evidence>
<feature type="transmembrane region" description="Helical" evidence="10">
    <location>
        <begin position="271"/>
        <end position="293"/>
    </location>
</feature>
<proteinExistence type="inferred from homology"/>
<feature type="transmembrane region" description="Helical" evidence="10">
    <location>
        <begin position="100"/>
        <end position="117"/>
    </location>
</feature>
<evidence type="ECO:0000259" key="11">
    <source>
        <dbReference type="PROSITE" id="PS50262"/>
    </source>
</evidence>
<dbReference type="PRINTS" id="PR01157">
    <property type="entry name" value="P2YPURNOCPTR"/>
</dbReference>
<dbReference type="PROSITE" id="PS00237">
    <property type="entry name" value="G_PROTEIN_RECEP_F1_1"/>
    <property type="match status" value="1"/>
</dbReference>
<evidence type="ECO:0000256" key="3">
    <source>
        <dbReference type="ARBA" id="ARBA00022692"/>
    </source>
</evidence>
<dbReference type="Pfam" id="PF00001">
    <property type="entry name" value="7tm_1"/>
    <property type="match status" value="1"/>
</dbReference>
<dbReference type="GO" id="GO:0005886">
    <property type="term" value="C:plasma membrane"/>
    <property type="evidence" value="ECO:0007669"/>
    <property type="project" value="UniProtKB-SubCell"/>
</dbReference>
<feature type="domain" description="G-protein coupled receptors family 1 profile" evidence="11">
    <location>
        <begin position="35"/>
        <end position="290"/>
    </location>
</feature>
<keyword evidence="2" id="KW-1003">Cell membrane</keyword>
<keyword evidence="3 9" id="KW-0812">Transmembrane</keyword>
<keyword evidence="7 9" id="KW-0675">Receptor</keyword>
<keyword evidence="6 10" id="KW-0472">Membrane</keyword>
<feature type="transmembrane region" description="Helical" evidence="10">
    <location>
        <begin position="58"/>
        <end position="80"/>
    </location>
</feature>
<evidence type="ECO:0000256" key="10">
    <source>
        <dbReference type="SAM" id="Phobius"/>
    </source>
</evidence>
<comment type="subcellular location">
    <subcellularLocation>
        <location evidence="1">Cell membrane</location>
        <topology evidence="1">Multi-pass membrane protein</topology>
    </subcellularLocation>
</comment>
<name>A0A8D0DKM5_SALMN</name>
<evidence type="ECO:0000313" key="12">
    <source>
        <dbReference type="Ensembl" id="ENSSMRP00000011090.1"/>
    </source>
</evidence>
<dbReference type="PRINTS" id="PR00237">
    <property type="entry name" value="GPCRRHODOPSN"/>
</dbReference>
<evidence type="ECO:0000256" key="8">
    <source>
        <dbReference type="ARBA" id="ARBA00023224"/>
    </source>
</evidence>
<comment type="similarity">
    <text evidence="9">Belongs to the G-protein coupled receptor 1 family.</text>
</comment>
<evidence type="ECO:0000256" key="1">
    <source>
        <dbReference type="ARBA" id="ARBA00004651"/>
    </source>
</evidence>
<dbReference type="GeneTree" id="ENSGT01150000287001"/>